<dbReference type="EMBL" id="PUHW01000009">
    <property type="protein sequence ID" value="KAG0691074.1"/>
    <property type="molecule type" value="Genomic_DNA"/>
</dbReference>
<organism evidence="9 10">
    <name type="scientific">Pichia californica</name>
    <dbReference type="NCBI Taxonomy" id="460514"/>
    <lineage>
        <taxon>Eukaryota</taxon>
        <taxon>Fungi</taxon>
        <taxon>Dikarya</taxon>
        <taxon>Ascomycota</taxon>
        <taxon>Saccharomycotina</taxon>
        <taxon>Pichiomycetes</taxon>
        <taxon>Pichiales</taxon>
        <taxon>Pichiaceae</taxon>
        <taxon>Pichia</taxon>
    </lineage>
</organism>
<proteinExistence type="predicted"/>
<dbReference type="InterPro" id="IPR051615">
    <property type="entry name" value="Transcr_Regulatory_Elem"/>
</dbReference>
<protein>
    <recommendedName>
        <fullName evidence="8">Xylanolytic transcriptional activator regulatory domain-containing protein</fullName>
    </recommendedName>
</protein>
<evidence type="ECO:0000256" key="5">
    <source>
        <dbReference type="ARBA" id="ARBA00023163"/>
    </source>
</evidence>
<dbReference type="GO" id="GO:0008270">
    <property type="term" value="F:zinc ion binding"/>
    <property type="evidence" value="ECO:0007669"/>
    <property type="project" value="InterPro"/>
</dbReference>
<gene>
    <name evidence="9" type="ORF">C6P40_005301</name>
</gene>
<dbReference type="OrthoDB" id="2428527at2759"/>
<evidence type="ECO:0000259" key="8">
    <source>
        <dbReference type="SMART" id="SM00906"/>
    </source>
</evidence>
<dbReference type="InterPro" id="IPR007219">
    <property type="entry name" value="XnlR_reg_dom"/>
</dbReference>
<dbReference type="CDD" id="cd12148">
    <property type="entry name" value="fungal_TF_MHR"/>
    <property type="match status" value="1"/>
</dbReference>
<keyword evidence="3" id="KW-0805">Transcription regulation</keyword>
<evidence type="ECO:0000256" key="2">
    <source>
        <dbReference type="ARBA" id="ARBA00022833"/>
    </source>
</evidence>
<sequence>MYEDENSRISSQLENIANVMKELATINNSFDCRNKENKDDSDDSNNNKTEESIGIESTSMVKKQNENMESNDSESCKSSSLNEKYPTPVSFKEFNDKFLSVYGPTSVFDSITVSKNKNNKELQEIDSLNRNPKILEYVKLFFIWQYPDIHIFIFREAFLLDFFHAKKSSAYCSKELIFSVCAFGSLFSEESEKRLISIEFYEKAKALAFQNYFKPSISLLQTFLLLGLYDIYNGRNDSGWMLSGMAIRIGYSIGLQMNPRECISDKDFDVKGELGTKIRSRIFWGTYLVDHLIGLLLGRPSSLKMNDTTIEETIELPDIDWIHEYSFQGHNDKHNKILRIGDPLRATVGLMDIVENMLKDIFISKDKNFEFYEKLLLVKKYNKEIFEWRRSLIPDLMWNGSDLENIARDPTTLTFKLLYYIVILCLNRPFLTFEVNEVFDDYRQTFHKICSSAINDLTIAIKTTVQVYGFEKSSTLIVYCCVISISVILRTTTDDTGERLKNNSAYKYKLLLFMMTLQKCASIWALSEKAYELIRLKLMHDYNIDIDLELQHFDPSQEINITPGMVPDDIEGMLFGIEENNLQEKLNIVEDNDFVFADIEKMISREDTFGGPPIFMTSDTFNNLESIFSEENIGSLPYEDE</sequence>
<dbReference type="GO" id="GO:0003677">
    <property type="term" value="F:DNA binding"/>
    <property type="evidence" value="ECO:0007669"/>
    <property type="project" value="UniProtKB-KW"/>
</dbReference>
<evidence type="ECO:0000313" key="9">
    <source>
        <dbReference type="EMBL" id="KAG0691074.1"/>
    </source>
</evidence>
<reference evidence="9" key="1">
    <citation type="submission" date="2020-11" db="EMBL/GenBank/DDBJ databases">
        <title>Kefir isolates.</title>
        <authorList>
            <person name="Marcisauskas S."/>
            <person name="Kim Y."/>
            <person name="Blasche S."/>
        </authorList>
    </citation>
    <scope>NUCLEOTIDE SEQUENCE</scope>
    <source>
        <strain evidence="9">Olga-1</strain>
    </source>
</reference>
<dbReference type="Pfam" id="PF04082">
    <property type="entry name" value="Fungal_trans"/>
    <property type="match status" value="1"/>
</dbReference>
<accession>A0A9P6WPT6</accession>
<keyword evidence="2" id="KW-0862">Zinc</keyword>
<dbReference type="AlphaFoldDB" id="A0A9P6WPT6"/>
<evidence type="ECO:0000256" key="4">
    <source>
        <dbReference type="ARBA" id="ARBA00023125"/>
    </source>
</evidence>
<keyword evidence="6" id="KW-0539">Nucleus</keyword>
<evidence type="ECO:0000313" key="10">
    <source>
        <dbReference type="Proteomes" id="UP000697127"/>
    </source>
</evidence>
<name>A0A9P6WPT6_9ASCO</name>
<comment type="caution">
    <text evidence="9">The sequence shown here is derived from an EMBL/GenBank/DDBJ whole genome shotgun (WGS) entry which is preliminary data.</text>
</comment>
<dbReference type="GO" id="GO:0006351">
    <property type="term" value="P:DNA-templated transcription"/>
    <property type="evidence" value="ECO:0007669"/>
    <property type="project" value="InterPro"/>
</dbReference>
<evidence type="ECO:0000256" key="6">
    <source>
        <dbReference type="ARBA" id="ARBA00023242"/>
    </source>
</evidence>
<dbReference type="PANTHER" id="PTHR31313">
    <property type="entry name" value="TY1 ENHANCER ACTIVATOR"/>
    <property type="match status" value="1"/>
</dbReference>
<keyword evidence="10" id="KW-1185">Reference proteome</keyword>
<dbReference type="Proteomes" id="UP000697127">
    <property type="component" value="Unassembled WGS sequence"/>
</dbReference>
<feature type="domain" description="Xylanolytic transcriptional activator regulatory" evidence="8">
    <location>
        <begin position="239"/>
        <end position="319"/>
    </location>
</feature>
<feature type="region of interest" description="Disordered" evidence="7">
    <location>
        <begin position="28"/>
        <end position="84"/>
    </location>
</feature>
<evidence type="ECO:0000256" key="3">
    <source>
        <dbReference type="ARBA" id="ARBA00023015"/>
    </source>
</evidence>
<keyword evidence="4" id="KW-0238">DNA-binding</keyword>
<evidence type="ECO:0000256" key="1">
    <source>
        <dbReference type="ARBA" id="ARBA00022723"/>
    </source>
</evidence>
<dbReference type="PANTHER" id="PTHR31313:SF81">
    <property type="entry name" value="TY1 ENHANCER ACTIVATOR"/>
    <property type="match status" value="1"/>
</dbReference>
<keyword evidence="1" id="KW-0479">Metal-binding</keyword>
<dbReference type="SMART" id="SM00906">
    <property type="entry name" value="Fungal_trans"/>
    <property type="match status" value="1"/>
</dbReference>
<keyword evidence="5" id="KW-0804">Transcription</keyword>
<evidence type="ECO:0000256" key="7">
    <source>
        <dbReference type="SAM" id="MobiDB-lite"/>
    </source>
</evidence>